<evidence type="ECO:0000313" key="1">
    <source>
        <dbReference type="EMBL" id="PZO41419.1"/>
    </source>
</evidence>
<protein>
    <submittedName>
        <fullName evidence="1">Zn-dependent hydrolase</fullName>
    </submittedName>
</protein>
<dbReference type="PANTHER" id="PTHR39189">
    <property type="entry name" value="UPF0173 METAL-DEPENDENT HYDROLASE YTKL"/>
    <property type="match status" value="1"/>
</dbReference>
<keyword evidence="1" id="KW-0378">Hydrolase</keyword>
<dbReference type="PANTHER" id="PTHR39189:SF1">
    <property type="entry name" value="UPF0173 METAL-DEPENDENT HYDROLASE YTKL"/>
    <property type="match status" value="1"/>
</dbReference>
<dbReference type="EMBL" id="QBML01000011">
    <property type="protein sequence ID" value="PZO41419.1"/>
    <property type="molecule type" value="Genomic_DNA"/>
</dbReference>
<dbReference type="AlphaFoldDB" id="A0A2W4WHH8"/>
<reference evidence="1 2" key="2">
    <citation type="submission" date="2018-06" db="EMBL/GenBank/DDBJ databases">
        <title>Metagenomic assembly of (sub)arctic Cyanobacteria and their associated microbiome from non-axenic cultures.</title>
        <authorList>
            <person name="Baurain D."/>
        </authorList>
    </citation>
    <scope>NUCLEOTIDE SEQUENCE [LARGE SCALE GENOMIC DNA]</scope>
    <source>
        <strain evidence="1">ULC066bin1</strain>
    </source>
</reference>
<dbReference type="GO" id="GO:0016787">
    <property type="term" value="F:hydrolase activity"/>
    <property type="evidence" value="ECO:0007669"/>
    <property type="project" value="UniProtKB-KW"/>
</dbReference>
<dbReference type="Gene3D" id="3.60.15.10">
    <property type="entry name" value="Ribonuclease Z/Hydroxyacylglutathione hydrolase-like"/>
    <property type="match status" value="1"/>
</dbReference>
<evidence type="ECO:0000313" key="2">
    <source>
        <dbReference type="Proteomes" id="UP000249467"/>
    </source>
</evidence>
<name>A0A2W4WHH8_9CYAN</name>
<reference evidence="1 2" key="1">
    <citation type="submission" date="2018-04" db="EMBL/GenBank/DDBJ databases">
        <authorList>
            <person name="Go L.Y."/>
            <person name="Mitchell J.A."/>
        </authorList>
    </citation>
    <scope>NUCLEOTIDE SEQUENCE [LARGE SCALE GENOMIC DNA]</scope>
    <source>
        <strain evidence="1">ULC066bin1</strain>
    </source>
</reference>
<accession>A0A2W4WHH8</accession>
<dbReference type="Proteomes" id="UP000249467">
    <property type="component" value="Unassembled WGS sequence"/>
</dbReference>
<gene>
    <name evidence="1" type="ORF">DCF19_09425</name>
</gene>
<sequence length="260" mass="28386">MRRRQILRLAQGGLISAFTAGIIADAANSQTNSTLKLQWLGHMSFLVSGDGIRFLTHPFRPAGCTANLPAPTAASDYILVSSRLLDEGYLENLPKETRVLSEPGSYNIKGINLQGITMDHDRIGGRRFGRNVAWRWKQSGIFVLHLGGAAAPITASQRILMGRPDVLILPVGGSTQSNDPMHAKSYSPTEAFAIVQELNPRIVIPVYYRTDKSSKSCQLASVDEFLALMPKDSIKKLEGSSLELNVSSLPQSTVVRVLRT</sequence>
<dbReference type="SUPFAM" id="SSF56281">
    <property type="entry name" value="Metallo-hydrolase/oxidoreductase"/>
    <property type="match status" value="1"/>
</dbReference>
<organism evidence="1 2">
    <name type="scientific">Pseudanabaena frigida</name>
    <dbReference type="NCBI Taxonomy" id="945775"/>
    <lineage>
        <taxon>Bacteria</taxon>
        <taxon>Bacillati</taxon>
        <taxon>Cyanobacteriota</taxon>
        <taxon>Cyanophyceae</taxon>
        <taxon>Pseudanabaenales</taxon>
        <taxon>Pseudanabaenaceae</taxon>
        <taxon>Pseudanabaena</taxon>
    </lineage>
</organism>
<dbReference type="InterPro" id="IPR036866">
    <property type="entry name" value="RibonucZ/Hydroxyglut_hydro"/>
</dbReference>
<proteinExistence type="predicted"/>
<dbReference type="Pfam" id="PF13483">
    <property type="entry name" value="Lactamase_B_3"/>
    <property type="match status" value="1"/>
</dbReference>
<comment type="caution">
    <text evidence="1">The sequence shown here is derived from an EMBL/GenBank/DDBJ whole genome shotgun (WGS) entry which is preliminary data.</text>
</comment>